<dbReference type="GO" id="GO:0070475">
    <property type="term" value="P:rRNA base methylation"/>
    <property type="evidence" value="ECO:0007669"/>
    <property type="project" value="TreeGrafter"/>
</dbReference>
<dbReference type="PANTHER" id="PTHR11265">
    <property type="entry name" value="S-ADENOSYL-METHYLTRANSFERASE MRAW"/>
    <property type="match status" value="1"/>
</dbReference>
<dbReference type="Gene3D" id="1.20.120.20">
    <property type="entry name" value="Apolipoprotein"/>
    <property type="match status" value="1"/>
</dbReference>
<dbReference type="NCBIfam" id="TIGR00006">
    <property type="entry name" value="16S rRNA (cytosine(1402)-N(4))-methyltransferase RsmH"/>
    <property type="match status" value="1"/>
</dbReference>
<feature type="compositionally biased region" description="Polar residues" evidence="11">
    <location>
        <begin position="601"/>
        <end position="618"/>
    </location>
</feature>
<dbReference type="PROSITE" id="PS51740">
    <property type="entry name" value="SPOVT_ABRB"/>
    <property type="match status" value="2"/>
</dbReference>
<feature type="compositionally biased region" description="Polar residues" evidence="11">
    <location>
        <begin position="927"/>
        <end position="946"/>
    </location>
</feature>
<feature type="compositionally biased region" description="Low complexity" evidence="11">
    <location>
        <begin position="686"/>
        <end position="698"/>
    </location>
</feature>
<dbReference type="InterPro" id="IPR002903">
    <property type="entry name" value="RsmH"/>
</dbReference>
<dbReference type="PROSITE" id="PS51782">
    <property type="entry name" value="LYSM"/>
    <property type="match status" value="2"/>
</dbReference>
<keyword evidence="7" id="KW-0677">Repeat</keyword>
<dbReference type="CDD" id="cd16320">
    <property type="entry name" value="MraZ_N"/>
    <property type="match status" value="1"/>
</dbReference>
<dbReference type="Gene3D" id="3.40.50.150">
    <property type="entry name" value="Vaccinia Virus protein VP39"/>
    <property type="match status" value="1"/>
</dbReference>
<dbReference type="SUPFAM" id="SSF53335">
    <property type="entry name" value="S-adenosyl-L-methionine-dependent methyltransferases"/>
    <property type="match status" value="1"/>
</dbReference>
<evidence type="ECO:0000313" key="16">
    <source>
        <dbReference type="EMBL" id="CAL4759095.1"/>
    </source>
</evidence>
<feature type="region of interest" description="Disordered" evidence="11">
    <location>
        <begin position="146"/>
        <end position="176"/>
    </location>
</feature>
<feature type="compositionally biased region" description="Low complexity" evidence="11">
    <location>
        <begin position="910"/>
        <end position="923"/>
    </location>
</feature>
<keyword evidence="5" id="KW-0808">Transferase</keyword>
<keyword evidence="10" id="KW-0804">Transcription</keyword>
<feature type="compositionally biased region" description="Polar residues" evidence="11">
    <location>
        <begin position="854"/>
        <end position="875"/>
    </location>
</feature>
<dbReference type="SUPFAM" id="SSF89447">
    <property type="entry name" value="AbrB/MazE/MraZ-like"/>
    <property type="match status" value="1"/>
</dbReference>
<evidence type="ECO:0000256" key="2">
    <source>
        <dbReference type="ARBA" id="ARBA00013860"/>
    </source>
</evidence>
<keyword evidence="17" id="KW-1185">Reference proteome</keyword>
<dbReference type="InterPro" id="IPR003444">
    <property type="entry name" value="MraZ"/>
</dbReference>
<feature type="compositionally biased region" description="Polar residues" evidence="11">
    <location>
        <begin position="670"/>
        <end position="685"/>
    </location>
</feature>
<dbReference type="Gene3D" id="3.40.1550.20">
    <property type="entry name" value="Transcriptional regulator MraZ domain"/>
    <property type="match status" value="1"/>
</dbReference>
<feature type="compositionally biased region" description="Polar residues" evidence="11">
    <location>
        <begin position="882"/>
        <end position="896"/>
    </location>
</feature>
<feature type="region of interest" description="Disordered" evidence="11">
    <location>
        <begin position="545"/>
        <end position="720"/>
    </location>
</feature>
<feature type="compositionally biased region" description="Polar residues" evidence="11">
    <location>
        <begin position="706"/>
        <end position="720"/>
    </location>
</feature>
<evidence type="ECO:0000256" key="8">
    <source>
        <dbReference type="ARBA" id="ARBA00023015"/>
    </source>
</evidence>
<dbReference type="InterPro" id="IPR035644">
    <property type="entry name" value="MraZ_C"/>
</dbReference>
<dbReference type="InterPro" id="IPR037914">
    <property type="entry name" value="SpoVT-AbrB_sf"/>
</dbReference>
<evidence type="ECO:0000313" key="17">
    <source>
        <dbReference type="Proteomes" id="UP001152797"/>
    </source>
</evidence>
<dbReference type="Gene3D" id="3.10.350.10">
    <property type="entry name" value="LysM domain"/>
    <property type="match status" value="2"/>
</dbReference>
<evidence type="ECO:0000256" key="7">
    <source>
        <dbReference type="ARBA" id="ARBA00022737"/>
    </source>
</evidence>
<dbReference type="Gene3D" id="1.10.150.170">
    <property type="entry name" value="Putative methyltransferase TM0872, insert domain"/>
    <property type="match status" value="1"/>
</dbReference>
<dbReference type="GO" id="GO:0071424">
    <property type="term" value="F:rRNA (cytosine-N4-)-methyltransferase activity"/>
    <property type="evidence" value="ECO:0007669"/>
    <property type="project" value="TreeGrafter"/>
</dbReference>
<feature type="compositionally biased region" description="Polar residues" evidence="11">
    <location>
        <begin position="976"/>
        <end position="990"/>
    </location>
</feature>
<feature type="region of interest" description="Disordered" evidence="11">
    <location>
        <begin position="449"/>
        <end position="505"/>
    </location>
</feature>
<dbReference type="InterPro" id="IPR018392">
    <property type="entry name" value="LysM"/>
</dbReference>
<dbReference type="AlphaFoldDB" id="A0A9P1BFX7"/>
<dbReference type="OrthoDB" id="439808at2759"/>
<dbReference type="Pfam" id="PF02381">
    <property type="entry name" value="MraZ"/>
    <property type="match status" value="1"/>
</dbReference>
<dbReference type="InterPro" id="IPR020603">
    <property type="entry name" value="MraZ_dom"/>
</dbReference>
<dbReference type="EMBL" id="CAMXCT020000001">
    <property type="protein sequence ID" value="CAL1125158.1"/>
    <property type="molecule type" value="Genomic_DNA"/>
</dbReference>
<dbReference type="GO" id="GO:0003677">
    <property type="term" value="F:DNA binding"/>
    <property type="evidence" value="ECO:0007669"/>
    <property type="project" value="UniProtKB-KW"/>
</dbReference>
<evidence type="ECO:0000259" key="12">
    <source>
        <dbReference type="PROSITE" id="PS51740"/>
    </source>
</evidence>
<evidence type="ECO:0000256" key="5">
    <source>
        <dbReference type="ARBA" id="ARBA00022679"/>
    </source>
</evidence>
<keyword evidence="4 16" id="KW-0489">Methyltransferase</keyword>
<keyword evidence="3" id="KW-0963">Cytoplasm</keyword>
<dbReference type="HAMAP" id="MF_01007">
    <property type="entry name" value="16SrRNA_methyltr_H"/>
    <property type="match status" value="1"/>
</dbReference>
<feature type="compositionally biased region" description="Acidic residues" evidence="11">
    <location>
        <begin position="492"/>
        <end position="501"/>
    </location>
</feature>
<dbReference type="SUPFAM" id="SSF58113">
    <property type="entry name" value="Apolipoprotein A-I"/>
    <property type="match status" value="1"/>
</dbReference>
<reference evidence="14" key="1">
    <citation type="submission" date="2022-10" db="EMBL/GenBank/DDBJ databases">
        <authorList>
            <person name="Chen Y."/>
            <person name="Dougan E. K."/>
            <person name="Chan C."/>
            <person name="Rhodes N."/>
            <person name="Thang M."/>
        </authorList>
    </citation>
    <scope>NUCLEOTIDE SEQUENCE</scope>
</reference>
<dbReference type="EMBL" id="CAMXCT010000001">
    <property type="protein sequence ID" value="CAI3971783.1"/>
    <property type="molecule type" value="Genomic_DNA"/>
</dbReference>
<feature type="domain" description="LysM" evidence="13">
    <location>
        <begin position="1026"/>
        <end position="1075"/>
    </location>
</feature>
<evidence type="ECO:0000313" key="14">
    <source>
        <dbReference type="EMBL" id="CAI3971783.1"/>
    </source>
</evidence>
<evidence type="ECO:0000313" key="15">
    <source>
        <dbReference type="EMBL" id="CAL1125158.1"/>
    </source>
</evidence>
<dbReference type="PANTHER" id="PTHR11265:SF0">
    <property type="entry name" value="12S RRNA N4-METHYLCYTIDINE METHYLTRANSFERASE"/>
    <property type="match status" value="1"/>
</dbReference>
<dbReference type="InterPro" id="IPR036779">
    <property type="entry name" value="LysM_dom_sf"/>
</dbReference>
<evidence type="ECO:0000256" key="10">
    <source>
        <dbReference type="ARBA" id="ARBA00023163"/>
    </source>
</evidence>
<evidence type="ECO:0000259" key="13">
    <source>
        <dbReference type="PROSITE" id="PS51782"/>
    </source>
</evidence>
<protein>
    <recommendedName>
        <fullName evidence="2">Transcriptional regulator MraZ</fullName>
    </recommendedName>
</protein>
<reference evidence="15" key="2">
    <citation type="submission" date="2024-04" db="EMBL/GenBank/DDBJ databases">
        <authorList>
            <person name="Chen Y."/>
            <person name="Shah S."/>
            <person name="Dougan E. K."/>
            <person name="Thang M."/>
            <person name="Chan C."/>
        </authorList>
    </citation>
    <scope>NUCLEOTIDE SEQUENCE [LARGE SCALE GENOMIC DNA]</scope>
</reference>
<feature type="domain" description="LysM" evidence="13">
    <location>
        <begin position="1117"/>
        <end position="1167"/>
    </location>
</feature>
<dbReference type="InterPro" id="IPR023397">
    <property type="entry name" value="SAM-dep_MeTrfase_MraW_recog"/>
</dbReference>
<dbReference type="InterPro" id="IPR038619">
    <property type="entry name" value="MraZ_sf"/>
</dbReference>
<dbReference type="CDD" id="cd00118">
    <property type="entry name" value="LysM"/>
    <property type="match status" value="1"/>
</dbReference>
<evidence type="ECO:0000256" key="9">
    <source>
        <dbReference type="ARBA" id="ARBA00023125"/>
    </source>
</evidence>
<evidence type="ECO:0000256" key="11">
    <source>
        <dbReference type="SAM" id="MobiDB-lite"/>
    </source>
</evidence>
<dbReference type="GO" id="GO:0005737">
    <property type="term" value="C:cytoplasm"/>
    <property type="evidence" value="ECO:0007669"/>
    <property type="project" value="TreeGrafter"/>
</dbReference>
<evidence type="ECO:0000256" key="4">
    <source>
        <dbReference type="ARBA" id="ARBA00022603"/>
    </source>
</evidence>
<feature type="domain" description="SpoVT-AbrB" evidence="12">
    <location>
        <begin position="6"/>
        <end position="52"/>
    </location>
</feature>
<organism evidence="14">
    <name type="scientific">Cladocopium goreaui</name>
    <dbReference type="NCBI Taxonomy" id="2562237"/>
    <lineage>
        <taxon>Eukaryota</taxon>
        <taxon>Sar</taxon>
        <taxon>Alveolata</taxon>
        <taxon>Dinophyceae</taxon>
        <taxon>Suessiales</taxon>
        <taxon>Symbiodiniaceae</taxon>
        <taxon>Cladocopium</taxon>
    </lineage>
</organism>
<feature type="compositionally biased region" description="Acidic residues" evidence="11">
    <location>
        <begin position="559"/>
        <end position="569"/>
    </location>
</feature>
<comment type="caution">
    <text evidence="14">The sequence shown here is derived from an EMBL/GenBank/DDBJ whole genome shotgun (WGS) entry which is preliminary data.</text>
</comment>
<keyword evidence="6" id="KW-0949">S-adenosyl-L-methionine</keyword>
<comment type="similarity">
    <text evidence="1">Belongs to the methyltransferase superfamily. RsmH family.</text>
</comment>
<evidence type="ECO:0000256" key="6">
    <source>
        <dbReference type="ARBA" id="ARBA00022691"/>
    </source>
</evidence>
<name>A0A9P1BFX7_9DINO</name>
<feature type="region of interest" description="Disordered" evidence="11">
    <location>
        <begin position="829"/>
        <end position="1022"/>
    </location>
</feature>
<keyword evidence="9" id="KW-0238">DNA-binding</keyword>
<feature type="compositionally biased region" description="Low complexity" evidence="11">
    <location>
        <begin position="995"/>
        <end position="1012"/>
    </location>
</feature>
<feature type="compositionally biased region" description="Polar residues" evidence="11">
    <location>
        <begin position="146"/>
        <end position="157"/>
    </location>
</feature>
<dbReference type="SUPFAM" id="SSF81799">
    <property type="entry name" value="Putative methyltransferase TM0872, insert domain"/>
    <property type="match status" value="1"/>
</dbReference>
<dbReference type="CDD" id="cd16321">
    <property type="entry name" value="MraZ_C"/>
    <property type="match status" value="1"/>
</dbReference>
<dbReference type="Pfam" id="PF01476">
    <property type="entry name" value="LysM"/>
    <property type="match status" value="1"/>
</dbReference>
<dbReference type="InterPro" id="IPR007159">
    <property type="entry name" value="SpoVT-AbrB_dom"/>
</dbReference>
<dbReference type="InterPro" id="IPR029063">
    <property type="entry name" value="SAM-dependent_MTases_sf"/>
</dbReference>
<sequence length="1182" mass="127962">MLLTGSFVRAVDEKLRIAIPKRLREALGEEVPGALYIAPSTDGSLSLYTPRVFEEMASRCADASPTATDVRAFRRLFFARAQRLELDRQYRIRIPPELAELANLQQEVVLLGVHDHLELWDRARWDTYLTEQAANYDQIAETALGSANTKQDVSGQRQWPHRDASASRGNNTAGTNLAGGTRKYLGSVVQWLEPEPGKVIVDGTLGAAGHSLALVSRVVPGGRLIAMDRDPAAVEAAEAVLRGKPVDVACENYCNMPEVLDELGIDLVDGVLLDLGLSSDQLADRERGFSFTADGPLDMRFNPTLGEPAWRMISRMSAEHLGKVIKQYGEERFARRIGRKIVAAREQKPIRTAQELAEIVRSAVPRTKDDHLDPATRTFQALRIAVNQELDALEIALRRIPGQLRKGGRLAVISFHSLEDRMVKQAFRDDPRLDVLTRKPITGTEEEIARNPRARSAKLRVAVRNDEQETAMSRKVKRHDAESGEGPHSNDDSFEQEDDLGGESRSKSLWNRETILSLIIMIALLAGLGAALYFRLSPESVGDDPFAMLRGDAPKPTESEDEAATDESDLTPPPAAIASTEMTSFPTVAEPQGDSYGDPASYQQSDPWQGTATVSGPQPASAYAEQAGAMAEETVDQFSQQGQRAMDGFNEQADSIAQQGQRAMDGFNEQADSIAQQGQQVLDSFSQQADSLSQQGQQAMDGLSEQADSLSQQGQQAMDGFTQQADSLTQQAGDAWDQTSEAMGGQFQEAAGAVREQVDAVSQQLTDGVSQQTQQSLSDLANQAQEAVDEFTGQAGTAAEEFIQQAPDAVDAMTGQANDFVNEQMQRAEQYTQQAGNAAQDAFDRATGEANPLRTGSTTPQESPLSAFEPSSSTPAADAGGTSASPEWSNTGTQQEPRVVIAEPPAQMSPTPRTTPSAAPAVPMETSPPNTGYGQSPPVASTPSSRRSSDGFGQPPASFDASAFEPPAERVPDYTPPTSRTMPPAVTSTPPAYGSQATTAPQAASPAVSQTPTGGGGTDNFNRSEATYTVQANDNYWLISEKLYGTGAYFKALFEHNRDRYPRANRLKVGDQIRTPPVEVLQQTYPKLCPRPRGSSTPLGATSGRAPASRMPVGSGRTYVVQQGDTLYDIARYELGEANRWYEIRQLNRDVLGEEADHLRPGVELRLPATEVASRAPATLNR</sequence>
<evidence type="ECO:0000256" key="1">
    <source>
        <dbReference type="ARBA" id="ARBA00010396"/>
    </source>
</evidence>
<dbReference type="HAMAP" id="MF_01008">
    <property type="entry name" value="MraZ"/>
    <property type="match status" value="1"/>
</dbReference>
<keyword evidence="8" id="KW-0805">Transcription regulation</keyword>
<dbReference type="Proteomes" id="UP001152797">
    <property type="component" value="Unassembled WGS sequence"/>
</dbReference>
<accession>A0A9P1BFX7</accession>
<dbReference type="InterPro" id="IPR035642">
    <property type="entry name" value="MraZ_N"/>
</dbReference>
<feature type="domain" description="SpoVT-AbrB" evidence="12">
    <location>
        <begin position="81"/>
        <end position="124"/>
    </location>
</feature>
<evidence type="ECO:0000256" key="3">
    <source>
        <dbReference type="ARBA" id="ARBA00022490"/>
    </source>
</evidence>
<dbReference type="GO" id="GO:0003700">
    <property type="term" value="F:DNA-binding transcription factor activity"/>
    <property type="evidence" value="ECO:0007669"/>
    <property type="project" value="InterPro"/>
</dbReference>
<dbReference type="EMBL" id="CAMXCT030000001">
    <property type="protein sequence ID" value="CAL4759095.1"/>
    <property type="molecule type" value="Genomic_DNA"/>
</dbReference>
<dbReference type="Pfam" id="PF01795">
    <property type="entry name" value="Methyltransf_5"/>
    <property type="match status" value="1"/>
</dbReference>
<gene>
    <name evidence="14" type="ORF">C1SCF055_LOCUS373</name>
</gene>
<feature type="region of interest" description="Disordered" evidence="11">
    <location>
        <begin position="1090"/>
        <end position="1114"/>
    </location>
</feature>
<dbReference type="SMART" id="SM00257">
    <property type="entry name" value="LysM"/>
    <property type="match status" value="2"/>
</dbReference>
<feature type="compositionally biased region" description="Polar residues" evidence="11">
    <location>
        <begin position="652"/>
        <end position="661"/>
    </location>
</feature>
<proteinExistence type="inferred from homology"/>